<dbReference type="InterPro" id="IPR036179">
    <property type="entry name" value="Ig-like_dom_sf"/>
</dbReference>
<evidence type="ECO:0000313" key="4">
    <source>
        <dbReference type="Proteomes" id="UP000299102"/>
    </source>
</evidence>
<dbReference type="EMBL" id="BGZK01000002">
    <property type="protein sequence ID" value="GBO99129.1"/>
    <property type="molecule type" value="Genomic_DNA"/>
</dbReference>
<evidence type="ECO:0000256" key="1">
    <source>
        <dbReference type="SAM" id="MobiDB-lite"/>
    </source>
</evidence>
<sequence length="101" mass="10745">MADGLIIALILILDSRYILAGNTLLIRDVSADDAGAYSCVARHKITGHTKRSRPAHLTVTRKEIRIVCGMSAETARAAGPELTNGPRFGGGAGPRFLTDRS</sequence>
<feature type="domain" description="Ig-like" evidence="2">
    <location>
        <begin position="1"/>
        <end position="58"/>
    </location>
</feature>
<gene>
    <name evidence="3" type="ORF">EVAR_452_1</name>
</gene>
<keyword evidence="4" id="KW-1185">Reference proteome</keyword>
<reference evidence="3 4" key="1">
    <citation type="journal article" date="2019" name="Commun. Biol.">
        <title>The bagworm genome reveals a unique fibroin gene that provides high tensile strength.</title>
        <authorList>
            <person name="Kono N."/>
            <person name="Nakamura H."/>
            <person name="Ohtoshi R."/>
            <person name="Tomita M."/>
            <person name="Numata K."/>
            <person name="Arakawa K."/>
        </authorList>
    </citation>
    <scope>NUCLEOTIDE SEQUENCE [LARGE SCALE GENOMIC DNA]</scope>
</reference>
<dbReference type="OrthoDB" id="6159398at2759"/>
<evidence type="ECO:0000259" key="2">
    <source>
        <dbReference type="PROSITE" id="PS50835"/>
    </source>
</evidence>
<feature type="region of interest" description="Disordered" evidence="1">
    <location>
        <begin position="79"/>
        <end position="101"/>
    </location>
</feature>
<dbReference type="PROSITE" id="PS50835">
    <property type="entry name" value="IG_LIKE"/>
    <property type="match status" value="1"/>
</dbReference>
<dbReference type="InterPro" id="IPR013783">
    <property type="entry name" value="Ig-like_fold"/>
</dbReference>
<comment type="caution">
    <text evidence="3">The sequence shown here is derived from an EMBL/GenBank/DDBJ whole genome shotgun (WGS) entry which is preliminary data.</text>
</comment>
<dbReference type="Proteomes" id="UP000299102">
    <property type="component" value="Unassembled WGS sequence"/>
</dbReference>
<dbReference type="CDD" id="cd00096">
    <property type="entry name" value="Ig"/>
    <property type="match status" value="1"/>
</dbReference>
<dbReference type="InterPro" id="IPR007110">
    <property type="entry name" value="Ig-like_dom"/>
</dbReference>
<evidence type="ECO:0000313" key="3">
    <source>
        <dbReference type="EMBL" id="GBO99129.1"/>
    </source>
</evidence>
<name>A0A4C1SDF6_EUMVA</name>
<dbReference type="SUPFAM" id="SSF48726">
    <property type="entry name" value="Immunoglobulin"/>
    <property type="match status" value="1"/>
</dbReference>
<accession>A0A4C1SDF6</accession>
<proteinExistence type="predicted"/>
<organism evidence="3 4">
    <name type="scientific">Eumeta variegata</name>
    <name type="common">Bagworm moth</name>
    <name type="synonym">Eumeta japonica</name>
    <dbReference type="NCBI Taxonomy" id="151549"/>
    <lineage>
        <taxon>Eukaryota</taxon>
        <taxon>Metazoa</taxon>
        <taxon>Ecdysozoa</taxon>
        <taxon>Arthropoda</taxon>
        <taxon>Hexapoda</taxon>
        <taxon>Insecta</taxon>
        <taxon>Pterygota</taxon>
        <taxon>Neoptera</taxon>
        <taxon>Endopterygota</taxon>
        <taxon>Lepidoptera</taxon>
        <taxon>Glossata</taxon>
        <taxon>Ditrysia</taxon>
        <taxon>Tineoidea</taxon>
        <taxon>Psychidae</taxon>
        <taxon>Oiketicinae</taxon>
        <taxon>Eumeta</taxon>
    </lineage>
</organism>
<protein>
    <recommendedName>
        <fullName evidence="2">Ig-like domain-containing protein</fullName>
    </recommendedName>
</protein>
<dbReference type="AlphaFoldDB" id="A0A4C1SDF6"/>
<dbReference type="Gene3D" id="2.60.40.10">
    <property type="entry name" value="Immunoglobulins"/>
    <property type="match status" value="1"/>
</dbReference>